<dbReference type="Proteomes" id="UP000184041">
    <property type="component" value="Unassembled WGS sequence"/>
</dbReference>
<reference evidence="1 2" key="1">
    <citation type="submission" date="2016-11" db="EMBL/GenBank/DDBJ databases">
        <authorList>
            <person name="Jaros S."/>
            <person name="Januszkiewicz K."/>
            <person name="Wedrychowicz H."/>
        </authorList>
    </citation>
    <scope>NUCLEOTIDE SEQUENCE [LARGE SCALE GENOMIC DNA]</scope>
    <source>
        <strain evidence="1 2">DSM 21986</strain>
    </source>
</reference>
<sequence>MDTYNENYSKVKKRFVYIVKLDITEIQELYDHADEIISNLRQNVRDRIVELEQADGHHIKNSMPDWYDESMLNEIIEDIPWAKNGIESAKDIQARIKEYVEQTDRFPAYDKSQLTFIEGESLGLTPEEKIKKFVSSKDSGIKKENHHKGEIVLNKAYSEGLHSANSNTTNADFIKEHLEEISDLPSKTTLYRWLNNFKNNSERIF</sequence>
<protein>
    <submittedName>
        <fullName evidence="1">Uncharacterized protein</fullName>
    </submittedName>
</protein>
<name>A0A1M4UPV4_9BACT</name>
<gene>
    <name evidence="1" type="ORF">SAMN05443144_10297</name>
</gene>
<dbReference type="EMBL" id="FQUS01000002">
    <property type="protein sequence ID" value="SHE58781.1"/>
    <property type="molecule type" value="Genomic_DNA"/>
</dbReference>
<organism evidence="1 2">
    <name type="scientific">Fodinibius roseus</name>
    <dbReference type="NCBI Taxonomy" id="1194090"/>
    <lineage>
        <taxon>Bacteria</taxon>
        <taxon>Pseudomonadati</taxon>
        <taxon>Balneolota</taxon>
        <taxon>Balneolia</taxon>
        <taxon>Balneolales</taxon>
        <taxon>Balneolaceae</taxon>
        <taxon>Fodinibius</taxon>
    </lineage>
</organism>
<proteinExistence type="predicted"/>
<dbReference type="AlphaFoldDB" id="A0A1M4UPV4"/>
<keyword evidence="2" id="KW-1185">Reference proteome</keyword>
<dbReference type="RefSeq" id="WP_073059236.1">
    <property type="nucleotide sequence ID" value="NZ_FQUS01000002.1"/>
</dbReference>
<accession>A0A1M4UPV4</accession>
<evidence type="ECO:0000313" key="1">
    <source>
        <dbReference type="EMBL" id="SHE58781.1"/>
    </source>
</evidence>
<evidence type="ECO:0000313" key="2">
    <source>
        <dbReference type="Proteomes" id="UP000184041"/>
    </source>
</evidence>
<dbReference type="STRING" id="1194090.SAMN05443144_10297"/>